<evidence type="ECO:0000256" key="9">
    <source>
        <dbReference type="ARBA" id="ARBA00051722"/>
    </source>
</evidence>
<dbReference type="AlphaFoldDB" id="A0AAD8YH03"/>
<evidence type="ECO:0000256" key="4">
    <source>
        <dbReference type="ARBA" id="ARBA00022801"/>
    </source>
</evidence>
<evidence type="ECO:0000256" key="8">
    <source>
        <dbReference type="ARBA" id="ARBA00023289"/>
    </source>
</evidence>
<dbReference type="GO" id="GO:0004725">
    <property type="term" value="F:protein tyrosine phosphatase activity"/>
    <property type="evidence" value="ECO:0007669"/>
    <property type="project" value="UniProtKB-EC"/>
</dbReference>
<dbReference type="SUPFAM" id="SSF52799">
    <property type="entry name" value="(Phosphotyrosine protein) phosphatases II"/>
    <property type="match status" value="1"/>
</dbReference>
<evidence type="ECO:0000256" key="1">
    <source>
        <dbReference type="ARBA" id="ARBA00009580"/>
    </source>
</evidence>
<keyword evidence="4 13" id="KW-0378">Hydrolase</keyword>
<keyword evidence="14" id="KW-1185">Reference proteome</keyword>
<evidence type="ECO:0000256" key="5">
    <source>
        <dbReference type="ARBA" id="ARBA00022912"/>
    </source>
</evidence>
<feature type="domain" description="Tyrosine-protein phosphatase" evidence="11">
    <location>
        <begin position="54"/>
        <end position="213"/>
    </location>
</feature>
<evidence type="ECO:0000313" key="14">
    <source>
        <dbReference type="Proteomes" id="UP001224775"/>
    </source>
</evidence>
<evidence type="ECO:0000256" key="2">
    <source>
        <dbReference type="ARBA" id="ARBA00013064"/>
    </source>
</evidence>
<accession>A0AAD8YH03</accession>
<dbReference type="InterPro" id="IPR020422">
    <property type="entry name" value="TYR_PHOSPHATASE_DUAL_dom"/>
</dbReference>
<feature type="domain" description="Tyrosine specific protein phosphatases" evidence="12">
    <location>
        <begin position="128"/>
        <end position="200"/>
    </location>
</feature>
<evidence type="ECO:0000259" key="12">
    <source>
        <dbReference type="PROSITE" id="PS50056"/>
    </source>
</evidence>
<protein>
    <recommendedName>
        <fullName evidence="2">protein-tyrosine-phosphatase</fullName>
        <ecNumber evidence="2">3.1.3.48</ecNumber>
    </recommendedName>
</protein>
<dbReference type="InterPro" id="IPR003595">
    <property type="entry name" value="Tyr_Pase_cat"/>
</dbReference>
<keyword evidence="6" id="KW-1015">Disulfide bond</keyword>
<evidence type="ECO:0000256" key="6">
    <source>
        <dbReference type="ARBA" id="ARBA00023157"/>
    </source>
</evidence>
<dbReference type="GO" id="GO:0005737">
    <property type="term" value="C:cytoplasm"/>
    <property type="evidence" value="ECO:0007669"/>
    <property type="project" value="UniProtKB-ARBA"/>
</dbReference>
<evidence type="ECO:0000256" key="10">
    <source>
        <dbReference type="SAM" id="MobiDB-lite"/>
    </source>
</evidence>
<dbReference type="EC" id="3.1.3.48" evidence="2"/>
<evidence type="ECO:0000313" key="13">
    <source>
        <dbReference type="EMBL" id="KAK1745818.1"/>
    </source>
</evidence>
<feature type="compositionally biased region" description="Low complexity" evidence="10">
    <location>
        <begin position="27"/>
        <end position="46"/>
    </location>
</feature>
<feature type="region of interest" description="Disordered" evidence="10">
    <location>
        <begin position="19"/>
        <end position="48"/>
    </location>
</feature>
<sequence length="220" mass="23844">MATTMANHNQPTTTMMTLSRKGAAMDSTASSSGGNAGHANNNGPSGLSLTLSSKPTLITTQSLRFLIMDAPRQSNLHLYIKECKRHHVTDIVRVCEPTYLGAELKNAGMTLHEMAYEDGQSPSEEVLTKWLALVDERFFSENKSSDASATIAVHCVAGLGRAPVLVAIALMEFESMDAVEAVMMIRKNRRGAINEKQLQYLEGYKCRMRKGGGGCGCAIM</sequence>
<gene>
    <name evidence="13" type="ORF">QTG54_003742</name>
</gene>
<dbReference type="Gene3D" id="3.90.190.10">
    <property type="entry name" value="Protein tyrosine phosphatase superfamily"/>
    <property type="match status" value="1"/>
</dbReference>
<dbReference type="InterPro" id="IPR050561">
    <property type="entry name" value="PTP"/>
</dbReference>
<dbReference type="Pfam" id="PF00782">
    <property type="entry name" value="DSPc"/>
    <property type="match status" value="1"/>
</dbReference>
<dbReference type="CDD" id="cd14500">
    <property type="entry name" value="PTP-IVa"/>
    <property type="match status" value="1"/>
</dbReference>
<dbReference type="PROSITE" id="PS50054">
    <property type="entry name" value="TYR_PHOSPHATASE_DUAL"/>
    <property type="match status" value="1"/>
</dbReference>
<dbReference type="InterPro" id="IPR000340">
    <property type="entry name" value="Dual-sp_phosphatase_cat-dom"/>
</dbReference>
<keyword evidence="3" id="KW-0488">Methylation</keyword>
<evidence type="ECO:0000259" key="11">
    <source>
        <dbReference type="PROSITE" id="PS50054"/>
    </source>
</evidence>
<comment type="similarity">
    <text evidence="1">Belongs to the protein-tyrosine phosphatase family.</text>
</comment>
<proteinExistence type="inferred from homology"/>
<dbReference type="EMBL" id="JATAAI010000005">
    <property type="protein sequence ID" value="KAK1745818.1"/>
    <property type="molecule type" value="Genomic_DNA"/>
</dbReference>
<keyword evidence="8" id="KW-0636">Prenylation</keyword>
<dbReference type="InterPro" id="IPR000387">
    <property type="entry name" value="Tyr_Pase_dom"/>
</dbReference>
<reference evidence="13" key="1">
    <citation type="submission" date="2023-06" db="EMBL/GenBank/DDBJ databases">
        <title>Survivors Of The Sea: Transcriptome response of Skeletonema marinoi to long-term dormancy.</title>
        <authorList>
            <person name="Pinder M.I.M."/>
            <person name="Kourtchenko O."/>
            <person name="Robertson E.K."/>
            <person name="Larsson T."/>
            <person name="Maumus F."/>
            <person name="Osuna-Cruz C.M."/>
            <person name="Vancaester E."/>
            <person name="Stenow R."/>
            <person name="Vandepoele K."/>
            <person name="Ploug H."/>
            <person name="Bruchert V."/>
            <person name="Godhe A."/>
            <person name="Topel M."/>
        </authorList>
    </citation>
    <scope>NUCLEOTIDE SEQUENCE</scope>
    <source>
        <strain evidence="13">R05AC</strain>
    </source>
</reference>
<keyword evidence="7" id="KW-0449">Lipoprotein</keyword>
<comment type="catalytic activity">
    <reaction evidence="9">
        <text>O-phospho-L-tyrosyl-[protein] + H2O = L-tyrosyl-[protein] + phosphate</text>
        <dbReference type="Rhea" id="RHEA:10684"/>
        <dbReference type="Rhea" id="RHEA-COMP:10136"/>
        <dbReference type="Rhea" id="RHEA-COMP:20101"/>
        <dbReference type="ChEBI" id="CHEBI:15377"/>
        <dbReference type="ChEBI" id="CHEBI:43474"/>
        <dbReference type="ChEBI" id="CHEBI:46858"/>
        <dbReference type="ChEBI" id="CHEBI:61978"/>
        <dbReference type="EC" id="3.1.3.48"/>
    </reaction>
</comment>
<dbReference type="FunFam" id="3.90.190.10:FF:000086">
    <property type="entry name" value="Protein tyrosine phosphatase-like protein"/>
    <property type="match status" value="1"/>
</dbReference>
<name>A0AAD8YH03_9STRA</name>
<organism evidence="13 14">
    <name type="scientific">Skeletonema marinoi</name>
    <dbReference type="NCBI Taxonomy" id="267567"/>
    <lineage>
        <taxon>Eukaryota</taxon>
        <taxon>Sar</taxon>
        <taxon>Stramenopiles</taxon>
        <taxon>Ochrophyta</taxon>
        <taxon>Bacillariophyta</taxon>
        <taxon>Coscinodiscophyceae</taxon>
        <taxon>Thalassiosirophycidae</taxon>
        <taxon>Thalassiosirales</taxon>
        <taxon>Skeletonemataceae</taxon>
        <taxon>Skeletonema</taxon>
        <taxon>Skeletonema marinoi-dohrnii complex</taxon>
    </lineage>
</organism>
<dbReference type="InterPro" id="IPR029021">
    <property type="entry name" value="Prot-tyrosine_phosphatase-like"/>
</dbReference>
<keyword evidence="5" id="KW-0904">Protein phosphatase</keyword>
<dbReference type="SMART" id="SM00404">
    <property type="entry name" value="PTPc_motif"/>
    <property type="match status" value="1"/>
</dbReference>
<dbReference type="PROSITE" id="PS50056">
    <property type="entry name" value="TYR_PHOSPHATASE_2"/>
    <property type="match status" value="1"/>
</dbReference>
<evidence type="ECO:0000256" key="3">
    <source>
        <dbReference type="ARBA" id="ARBA00022481"/>
    </source>
</evidence>
<dbReference type="PANTHER" id="PTHR23339">
    <property type="entry name" value="TYROSINE SPECIFIC PROTEIN PHOSPHATASE AND DUAL SPECIFICITY PROTEIN PHOSPHATASE"/>
    <property type="match status" value="1"/>
</dbReference>
<comment type="caution">
    <text evidence="13">The sequence shown here is derived from an EMBL/GenBank/DDBJ whole genome shotgun (WGS) entry which is preliminary data.</text>
</comment>
<dbReference type="Proteomes" id="UP001224775">
    <property type="component" value="Unassembled WGS sequence"/>
</dbReference>
<evidence type="ECO:0000256" key="7">
    <source>
        <dbReference type="ARBA" id="ARBA00023288"/>
    </source>
</evidence>